<accession>A0ABW4YEC3</accession>
<dbReference type="Proteomes" id="UP001597337">
    <property type="component" value="Unassembled WGS sequence"/>
</dbReference>
<comment type="caution">
    <text evidence="2">The sequence shown here is derived from an EMBL/GenBank/DDBJ whole genome shotgun (WGS) entry which is preliminary data.</text>
</comment>
<organism evidence="2 3">
    <name type="scientific">Thiorhodococcus fuscus</name>
    <dbReference type="NCBI Taxonomy" id="527200"/>
    <lineage>
        <taxon>Bacteria</taxon>
        <taxon>Pseudomonadati</taxon>
        <taxon>Pseudomonadota</taxon>
        <taxon>Gammaproteobacteria</taxon>
        <taxon>Chromatiales</taxon>
        <taxon>Chromatiaceae</taxon>
        <taxon>Thiorhodococcus</taxon>
    </lineage>
</organism>
<protein>
    <submittedName>
        <fullName evidence="2">HNH endonuclease</fullName>
    </submittedName>
</protein>
<reference evidence="3" key="1">
    <citation type="journal article" date="2019" name="Int. J. Syst. Evol. Microbiol.">
        <title>The Global Catalogue of Microorganisms (GCM) 10K type strain sequencing project: providing services to taxonomists for standard genome sequencing and annotation.</title>
        <authorList>
            <consortium name="The Broad Institute Genomics Platform"/>
            <consortium name="The Broad Institute Genome Sequencing Center for Infectious Disease"/>
            <person name="Wu L."/>
            <person name="Ma J."/>
        </authorList>
    </citation>
    <scope>NUCLEOTIDE SEQUENCE [LARGE SCALE GENOMIC DNA]</scope>
    <source>
        <strain evidence="3">KACC 12597</strain>
    </source>
</reference>
<evidence type="ECO:0000259" key="1">
    <source>
        <dbReference type="Pfam" id="PF14279"/>
    </source>
</evidence>
<keyword evidence="3" id="KW-1185">Reference proteome</keyword>
<keyword evidence="2" id="KW-0540">Nuclease</keyword>
<evidence type="ECO:0000313" key="2">
    <source>
        <dbReference type="EMBL" id="MFD2114020.1"/>
    </source>
</evidence>
<dbReference type="GO" id="GO:0004519">
    <property type="term" value="F:endonuclease activity"/>
    <property type="evidence" value="ECO:0007669"/>
    <property type="project" value="UniProtKB-KW"/>
</dbReference>
<feature type="domain" description="HNH endonuclease 5" evidence="1">
    <location>
        <begin position="8"/>
        <end position="60"/>
    </location>
</feature>
<dbReference type="RefSeq" id="WP_386028868.1">
    <property type="nucleotide sequence ID" value="NZ_JBHUHX010000062.1"/>
</dbReference>
<keyword evidence="2" id="KW-0255">Endonuclease</keyword>
<evidence type="ECO:0000313" key="3">
    <source>
        <dbReference type="Proteomes" id="UP001597337"/>
    </source>
</evidence>
<name>A0ABW4YEC3_9GAMM</name>
<dbReference type="EMBL" id="JBHUHX010000062">
    <property type="protein sequence ID" value="MFD2114020.1"/>
    <property type="molecule type" value="Genomic_DNA"/>
</dbReference>
<dbReference type="Gene3D" id="1.10.30.50">
    <property type="match status" value="1"/>
</dbReference>
<proteinExistence type="predicted"/>
<gene>
    <name evidence="2" type="ORF">ACFSJC_19400</name>
</gene>
<keyword evidence="2" id="KW-0378">Hydrolase</keyword>
<dbReference type="Pfam" id="PF14279">
    <property type="entry name" value="HNH_5"/>
    <property type="match status" value="1"/>
</dbReference>
<sequence>MYTAKKTCYLCSKEIGDENDSREHIIPNSIGGRKKVKGFICIECNSSAGDEWETELAKQLNPLCLFFGIERERGDVPSQTFNTTGNEEYVLHHDGSLGLPRPEYREAAVDSGVEISIKARSMKEARKMLAGVARKHPEVNLEQLLDKAETQSSYCSDMLHMSISLGGANAGRSVVKSALALMALHGISPSVCECANEYLFEEDGKPCFGYYYEKDLVKNRPQGVPFHCVHIEGSPCTREIKAYVEYFAVKRVVMLLSNHYDGEEFELTYAINPQSGTELSIDVDLNELSQQEIAEAYDYKKMPKGSVEEALGKVIQPRMAETVEKHQSEVVEKAVQYAFENCGAKYGERLTRDHLDRVAGLMMEKLEPYLIHILTVPRRKSDV</sequence>
<dbReference type="InterPro" id="IPR029471">
    <property type="entry name" value="HNH_5"/>
</dbReference>